<dbReference type="CDD" id="cd08977">
    <property type="entry name" value="SusD"/>
    <property type="match status" value="1"/>
</dbReference>
<keyword evidence="9" id="KW-1185">Reference proteome</keyword>
<dbReference type="InterPro" id="IPR012944">
    <property type="entry name" value="SusD_RagB_dom"/>
</dbReference>
<organism evidence="8 9">
    <name type="scientific">Parapedobacter defluvii</name>
    <dbReference type="NCBI Taxonomy" id="2045106"/>
    <lineage>
        <taxon>Bacteria</taxon>
        <taxon>Pseudomonadati</taxon>
        <taxon>Bacteroidota</taxon>
        <taxon>Sphingobacteriia</taxon>
        <taxon>Sphingobacteriales</taxon>
        <taxon>Sphingobacteriaceae</taxon>
        <taxon>Parapedobacter</taxon>
    </lineage>
</organism>
<dbReference type="SUPFAM" id="SSF48452">
    <property type="entry name" value="TPR-like"/>
    <property type="match status" value="1"/>
</dbReference>
<evidence type="ECO:0000256" key="1">
    <source>
        <dbReference type="ARBA" id="ARBA00004442"/>
    </source>
</evidence>
<dbReference type="Pfam" id="PF14322">
    <property type="entry name" value="SusD-like_3"/>
    <property type="match status" value="1"/>
</dbReference>
<evidence type="ECO:0000259" key="7">
    <source>
        <dbReference type="Pfam" id="PF14322"/>
    </source>
</evidence>
<gene>
    <name evidence="8" type="ORF">GCM10011386_31820</name>
</gene>
<sequence length="445" mass="51169">MDAWQGYYGFIRDCNTFFEHIDAVEGDEALKERLIGEMRFIRAWCYFDLISRYGGVPLITKVYSLSDDDYLVSRNSYDECMDFIIKELDEAAETLPVSYSGADIGRITKGAVLSLKSRALLYAASPLNNPANDRSKWLDAVDAAKAVVDLDAYTLYEGADYKQIFLEKFNPEVILSFNINATRNPSGSFESRLNVLIGPNGHHGWSAYTPSQSLVDQFPMKNGKMITEEGSGYDENNPYENRDPRFYADILYNGAEFRGRPYESFVGGLDSPQSPVENWNASLTGYNWRKYSNDALPIDENIGTDQNWIIFRYAEIYLNYAEAAYETGDEATARKYLNLVRSRTSVGMPDVTASGNELSEAIKLERQIELCFEGHRFFDVRRWKIAMETENRPLRGVTIEKKPSGGFSYSYFILQDRKFEERNYWYPIPKYEMDKNENLEQNPQY</sequence>
<feature type="domain" description="SusD-like N-terminal" evidence="7">
    <location>
        <begin position="3"/>
        <end position="119"/>
    </location>
</feature>
<name>A0ABQ1MAS8_9SPHI</name>
<evidence type="ECO:0000259" key="6">
    <source>
        <dbReference type="Pfam" id="PF07980"/>
    </source>
</evidence>
<evidence type="ECO:0000256" key="5">
    <source>
        <dbReference type="ARBA" id="ARBA00023237"/>
    </source>
</evidence>
<dbReference type="Proteomes" id="UP000597338">
    <property type="component" value="Unassembled WGS sequence"/>
</dbReference>
<keyword evidence="5" id="KW-0998">Cell outer membrane</keyword>
<dbReference type="InterPro" id="IPR011990">
    <property type="entry name" value="TPR-like_helical_dom_sf"/>
</dbReference>
<keyword evidence="4" id="KW-0472">Membrane</keyword>
<evidence type="ECO:0000256" key="4">
    <source>
        <dbReference type="ARBA" id="ARBA00023136"/>
    </source>
</evidence>
<dbReference type="InterPro" id="IPR033985">
    <property type="entry name" value="SusD-like_N"/>
</dbReference>
<keyword evidence="3" id="KW-0732">Signal</keyword>
<accession>A0ABQ1MAS8</accession>
<comment type="subcellular location">
    <subcellularLocation>
        <location evidence="1">Cell outer membrane</location>
    </subcellularLocation>
</comment>
<protein>
    <submittedName>
        <fullName evidence="8">Membrane protein</fullName>
    </submittedName>
</protein>
<feature type="domain" description="RagB/SusD" evidence="6">
    <location>
        <begin position="171"/>
        <end position="445"/>
    </location>
</feature>
<evidence type="ECO:0000256" key="2">
    <source>
        <dbReference type="ARBA" id="ARBA00006275"/>
    </source>
</evidence>
<reference evidence="9" key="1">
    <citation type="journal article" date="2019" name="Int. J. Syst. Evol. Microbiol.">
        <title>The Global Catalogue of Microorganisms (GCM) 10K type strain sequencing project: providing services to taxonomists for standard genome sequencing and annotation.</title>
        <authorList>
            <consortium name="The Broad Institute Genomics Platform"/>
            <consortium name="The Broad Institute Genome Sequencing Center for Infectious Disease"/>
            <person name="Wu L."/>
            <person name="Ma J."/>
        </authorList>
    </citation>
    <scope>NUCLEOTIDE SEQUENCE [LARGE SCALE GENOMIC DNA]</scope>
    <source>
        <strain evidence="9">CGMCC 1.15342</strain>
    </source>
</reference>
<evidence type="ECO:0000256" key="3">
    <source>
        <dbReference type="ARBA" id="ARBA00022729"/>
    </source>
</evidence>
<dbReference type="EMBL" id="BMIK01000012">
    <property type="protein sequence ID" value="GGC37373.1"/>
    <property type="molecule type" value="Genomic_DNA"/>
</dbReference>
<comment type="caution">
    <text evidence="8">The sequence shown here is derived from an EMBL/GenBank/DDBJ whole genome shotgun (WGS) entry which is preliminary data.</text>
</comment>
<comment type="similarity">
    <text evidence="2">Belongs to the SusD family.</text>
</comment>
<evidence type="ECO:0000313" key="9">
    <source>
        <dbReference type="Proteomes" id="UP000597338"/>
    </source>
</evidence>
<proteinExistence type="inferred from homology"/>
<dbReference type="Gene3D" id="1.25.40.390">
    <property type="match status" value="1"/>
</dbReference>
<dbReference type="Pfam" id="PF07980">
    <property type="entry name" value="SusD_RagB"/>
    <property type="match status" value="1"/>
</dbReference>
<evidence type="ECO:0000313" key="8">
    <source>
        <dbReference type="EMBL" id="GGC37373.1"/>
    </source>
</evidence>